<feature type="transmembrane region" description="Helical" evidence="2">
    <location>
        <begin position="44"/>
        <end position="61"/>
    </location>
</feature>
<keyword evidence="2" id="KW-0812">Transmembrane</keyword>
<reference evidence="4" key="1">
    <citation type="submission" date="2016-06" db="EMBL/GenBank/DDBJ databases">
        <authorList>
            <person name="Varghese N."/>
            <person name="Submissions Spin"/>
        </authorList>
    </citation>
    <scope>NUCLEOTIDE SEQUENCE [LARGE SCALE GENOMIC DNA]</scope>
    <source>
        <strain evidence="4">DSM 43816</strain>
    </source>
</reference>
<evidence type="ECO:0000256" key="2">
    <source>
        <dbReference type="SAM" id="Phobius"/>
    </source>
</evidence>
<protein>
    <submittedName>
        <fullName evidence="3">Uncharacterized protein</fullName>
    </submittedName>
</protein>
<sequence length="280" mass="30615">MAGPSRARKSRKGAGGKRARQPGVAENNESLALQRESNKTARRAFVYGTVFTLIGLCFTVYQQVKPAPVPTGPKLEVSAFSAEKLSRMQADVLDLGHPAGKDEVDSPVLDVVLKNTGDQIAVVSAVDFTFRYSEKVELCEKGGDVIEIAGHYDVSIPFPDRPTPFSIRREVRHEISPGKIERLTFAVGVGKVPLHSDIWLYQIDMRVVSDGAAKALHAGTGLIVAPVPHEGYFLNQKIISDRSCPADTLNRVRKFTAMSGAKSTVFEEMLDELTIFAARY</sequence>
<dbReference type="Proteomes" id="UP000198253">
    <property type="component" value="Chromosome I"/>
</dbReference>
<dbReference type="InParanoid" id="A0A1C4ZR89"/>
<evidence type="ECO:0000313" key="3">
    <source>
        <dbReference type="EMBL" id="SCF35577.1"/>
    </source>
</evidence>
<dbReference type="EMBL" id="LT607413">
    <property type="protein sequence ID" value="SCF35577.1"/>
    <property type="molecule type" value="Genomic_DNA"/>
</dbReference>
<feature type="compositionally biased region" description="Basic residues" evidence="1">
    <location>
        <begin position="1"/>
        <end position="20"/>
    </location>
</feature>
<name>A0A1C4ZR89_MICEC</name>
<evidence type="ECO:0000313" key="4">
    <source>
        <dbReference type="Proteomes" id="UP000198253"/>
    </source>
</evidence>
<dbReference type="AlphaFoldDB" id="A0A1C4ZR89"/>
<organism evidence="3 4">
    <name type="scientific">Micromonospora echinospora</name>
    <name type="common">Micromonospora purpurea</name>
    <dbReference type="NCBI Taxonomy" id="1877"/>
    <lineage>
        <taxon>Bacteria</taxon>
        <taxon>Bacillati</taxon>
        <taxon>Actinomycetota</taxon>
        <taxon>Actinomycetes</taxon>
        <taxon>Micromonosporales</taxon>
        <taxon>Micromonosporaceae</taxon>
        <taxon>Micromonospora</taxon>
    </lineage>
</organism>
<dbReference type="OrthoDB" id="9925435at2"/>
<keyword evidence="4" id="KW-1185">Reference proteome</keyword>
<proteinExistence type="predicted"/>
<dbReference type="RefSeq" id="WP_143740274.1">
    <property type="nucleotide sequence ID" value="NZ_LT607413.1"/>
</dbReference>
<keyword evidence="2" id="KW-1133">Transmembrane helix</keyword>
<evidence type="ECO:0000256" key="1">
    <source>
        <dbReference type="SAM" id="MobiDB-lite"/>
    </source>
</evidence>
<feature type="region of interest" description="Disordered" evidence="1">
    <location>
        <begin position="1"/>
        <end position="32"/>
    </location>
</feature>
<gene>
    <name evidence="3" type="ORF">GA0070618_5667</name>
</gene>
<accession>A0A1C4ZR89</accession>
<keyword evidence="2" id="KW-0472">Membrane</keyword>